<protein>
    <recommendedName>
        <fullName evidence="6 14">Pantothenate kinase</fullName>
        <ecNumber evidence="5 14">2.7.1.33</ecNumber>
    </recommendedName>
    <alternativeName>
        <fullName evidence="13 14">Pantothenic acid kinase</fullName>
    </alternativeName>
</protein>
<evidence type="ECO:0000259" key="16">
    <source>
        <dbReference type="Pfam" id="PF00485"/>
    </source>
</evidence>
<comment type="catalytic activity">
    <reaction evidence="1 14 15">
        <text>(R)-pantothenate + ATP = (R)-4'-phosphopantothenate + ADP + H(+)</text>
        <dbReference type="Rhea" id="RHEA:16373"/>
        <dbReference type="ChEBI" id="CHEBI:10986"/>
        <dbReference type="ChEBI" id="CHEBI:15378"/>
        <dbReference type="ChEBI" id="CHEBI:29032"/>
        <dbReference type="ChEBI" id="CHEBI:30616"/>
        <dbReference type="ChEBI" id="CHEBI:456216"/>
        <dbReference type="EC" id="2.7.1.33"/>
    </reaction>
</comment>
<dbReference type="InterPro" id="IPR027417">
    <property type="entry name" value="P-loop_NTPase"/>
</dbReference>
<dbReference type="InterPro" id="IPR006083">
    <property type="entry name" value="PRK/URK"/>
</dbReference>
<evidence type="ECO:0000256" key="2">
    <source>
        <dbReference type="ARBA" id="ARBA00004496"/>
    </source>
</evidence>
<comment type="similarity">
    <text evidence="4 14 15">Belongs to the prokaryotic pantothenate kinase family.</text>
</comment>
<evidence type="ECO:0000256" key="10">
    <source>
        <dbReference type="ARBA" id="ARBA00022777"/>
    </source>
</evidence>
<evidence type="ECO:0000256" key="9">
    <source>
        <dbReference type="ARBA" id="ARBA00022741"/>
    </source>
</evidence>
<evidence type="ECO:0000256" key="15">
    <source>
        <dbReference type="RuleBase" id="RU003530"/>
    </source>
</evidence>
<comment type="subcellular location">
    <subcellularLocation>
        <location evidence="2 14 15">Cytoplasm</location>
    </subcellularLocation>
</comment>
<dbReference type="HAMAP" id="MF_00215">
    <property type="entry name" value="Pantothen_kinase_1"/>
    <property type="match status" value="1"/>
</dbReference>
<evidence type="ECO:0000256" key="3">
    <source>
        <dbReference type="ARBA" id="ARBA00005225"/>
    </source>
</evidence>
<evidence type="ECO:0000256" key="12">
    <source>
        <dbReference type="ARBA" id="ARBA00022993"/>
    </source>
</evidence>
<keyword evidence="10 14" id="KW-0418">Kinase</keyword>
<evidence type="ECO:0000256" key="8">
    <source>
        <dbReference type="ARBA" id="ARBA00022679"/>
    </source>
</evidence>
<name>A0ABX0DDL9_9MICC</name>
<keyword evidence="9 14" id="KW-0547">Nucleotide-binding</keyword>
<keyword evidence="18" id="KW-1185">Reference proteome</keyword>
<evidence type="ECO:0000256" key="11">
    <source>
        <dbReference type="ARBA" id="ARBA00022840"/>
    </source>
</evidence>
<evidence type="ECO:0000256" key="4">
    <source>
        <dbReference type="ARBA" id="ARBA00006087"/>
    </source>
</evidence>
<evidence type="ECO:0000313" key="18">
    <source>
        <dbReference type="Proteomes" id="UP000479226"/>
    </source>
</evidence>
<dbReference type="EMBL" id="JAAKZI010000035">
    <property type="protein sequence ID" value="NGN85012.1"/>
    <property type="molecule type" value="Genomic_DNA"/>
</dbReference>
<keyword evidence="12 14" id="KW-0173">Coenzyme A biosynthesis</keyword>
<reference evidence="17 18" key="1">
    <citation type="submission" date="2020-02" db="EMBL/GenBank/DDBJ databases">
        <title>Genome sequence of the type strain DSM 27180 of Arthrobacter silviterrae.</title>
        <authorList>
            <person name="Gao J."/>
            <person name="Sun J."/>
        </authorList>
    </citation>
    <scope>NUCLEOTIDE SEQUENCE [LARGE SCALE GENOMIC DNA]</scope>
    <source>
        <strain evidence="17 18">DSM 27180</strain>
    </source>
</reference>
<evidence type="ECO:0000256" key="6">
    <source>
        <dbReference type="ARBA" id="ARBA00015080"/>
    </source>
</evidence>
<keyword evidence="8 14" id="KW-0808">Transferase</keyword>
<evidence type="ECO:0000313" key="17">
    <source>
        <dbReference type="EMBL" id="NGN85012.1"/>
    </source>
</evidence>
<evidence type="ECO:0000256" key="7">
    <source>
        <dbReference type="ARBA" id="ARBA00022490"/>
    </source>
</evidence>
<dbReference type="InterPro" id="IPR004566">
    <property type="entry name" value="PanK"/>
</dbReference>
<feature type="binding site" evidence="14">
    <location>
        <begin position="139"/>
        <end position="146"/>
    </location>
    <ligand>
        <name>ATP</name>
        <dbReference type="ChEBI" id="CHEBI:30616"/>
    </ligand>
</feature>
<comment type="pathway">
    <text evidence="3 14 15">Cofactor biosynthesis; coenzyme A biosynthesis; CoA from (R)-pantothenate: step 1/5.</text>
</comment>
<keyword evidence="11 14" id="KW-0067">ATP-binding</keyword>
<evidence type="ECO:0000256" key="14">
    <source>
        <dbReference type="HAMAP-Rule" id="MF_00215"/>
    </source>
</evidence>
<organism evidence="17 18">
    <name type="scientific">Arthrobacter silviterrae</name>
    <dbReference type="NCBI Taxonomy" id="2026658"/>
    <lineage>
        <taxon>Bacteria</taxon>
        <taxon>Bacillati</taxon>
        <taxon>Actinomycetota</taxon>
        <taxon>Actinomycetes</taxon>
        <taxon>Micrococcales</taxon>
        <taxon>Micrococcaceae</taxon>
        <taxon>Arthrobacter</taxon>
    </lineage>
</organism>
<proteinExistence type="inferred from homology"/>
<dbReference type="EC" id="2.7.1.33" evidence="5 14"/>
<dbReference type="NCBIfam" id="TIGR00554">
    <property type="entry name" value="panK_bact"/>
    <property type="match status" value="1"/>
</dbReference>
<accession>A0ABX0DDL9</accession>
<dbReference type="Proteomes" id="UP000479226">
    <property type="component" value="Unassembled WGS sequence"/>
</dbReference>
<evidence type="ECO:0000256" key="5">
    <source>
        <dbReference type="ARBA" id="ARBA00012102"/>
    </source>
</evidence>
<dbReference type="SUPFAM" id="SSF52540">
    <property type="entry name" value="P-loop containing nucleoside triphosphate hydrolases"/>
    <property type="match status" value="1"/>
</dbReference>
<dbReference type="PANTHER" id="PTHR10285">
    <property type="entry name" value="URIDINE KINASE"/>
    <property type="match status" value="1"/>
</dbReference>
<feature type="domain" description="Phosphoribulokinase/uridine kinase" evidence="16">
    <location>
        <begin position="134"/>
        <end position="278"/>
    </location>
</feature>
<dbReference type="Pfam" id="PF00485">
    <property type="entry name" value="PRK"/>
    <property type="match status" value="1"/>
</dbReference>
<dbReference type="Gene3D" id="3.40.50.300">
    <property type="entry name" value="P-loop containing nucleotide triphosphate hydrolases"/>
    <property type="match status" value="1"/>
</dbReference>
<keyword evidence="7 14" id="KW-0963">Cytoplasm</keyword>
<dbReference type="GO" id="GO:0004594">
    <property type="term" value="F:pantothenate kinase activity"/>
    <property type="evidence" value="ECO:0007669"/>
    <property type="project" value="UniProtKB-EC"/>
</dbReference>
<sequence>MGRTFYLLPQRRPQKLRRGAPPWRPGHFVLNRKQGRIRVVTSQRSESSTGEGASPFVELDRQTWSRLANQIEQPLNEEDILRLRGLGDQLNMREVRDVYLPLSRLLNLYVGAAGHLHNATTTFLGEHGKRTPFVIGVAGSVAVGKSTTARVLREMLRRWPDTPNVELVTTDGFLYPNAELERRGLMARKGFPESYDRRSLLRFVSAVKSGAEEVRAPMYSHLTYDILPHKQVVVRRPDVLIVEGLNVLAAARPRQDGRSGLAVSDFFDFSIYVDAKTRYIEQWYIDRFRSLRTGAFANPESYFRRYADLSDTQAVETATRIWKSINEPNLLQNVLPTRGRAQLVLTKESDHSIRRMLLRKV</sequence>
<dbReference type="CDD" id="cd02025">
    <property type="entry name" value="PanK"/>
    <property type="match status" value="1"/>
</dbReference>
<dbReference type="PIRSF" id="PIRSF000545">
    <property type="entry name" value="Pantothenate_kin"/>
    <property type="match status" value="1"/>
</dbReference>
<evidence type="ECO:0000256" key="1">
    <source>
        <dbReference type="ARBA" id="ARBA00001206"/>
    </source>
</evidence>
<evidence type="ECO:0000256" key="13">
    <source>
        <dbReference type="ARBA" id="ARBA00032866"/>
    </source>
</evidence>
<comment type="caution">
    <text evidence="17">The sequence shown here is derived from an EMBL/GenBank/DDBJ whole genome shotgun (WGS) entry which is preliminary data.</text>
</comment>
<gene>
    <name evidence="14" type="primary">coaA</name>
    <name evidence="17" type="ORF">G6N77_16335</name>
</gene>